<dbReference type="OrthoDB" id="5540997at2"/>
<feature type="transmembrane region" description="Helical" evidence="1">
    <location>
        <begin position="174"/>
        <end position="204"/>
    </location>
</feature>
<feature type="transmembrane region" description="Helical" evidence="1">
    <location>
        <begin position="21"/>
        <end position="40"/>
    </location>
</feature>
<name>A0A5D3KG66_9BRAD</name>
<evidence type="ECO:0000313" key="2">
    <source>
        <dbReference type="EMBL" id="TYL92391.1"/>
    </source>
</evidence>
<proteinExistence type="predicted"/>
<evidence type="ECO:0008006" key="4">
    <source>
        <dbReference type="Google" id="ProtNLM"/>
    </source>
</evidence>
<feature type="transmembrane region" description="Helical" evidence="1">
    <location>
        <begin position="119"/>
        <end position="137"/>
    </location>
</feature>
<accession>A0A5D3KG66</accession>
<feature type="transmembrane region" description="Helical" evidence="1">
    <location>
        <begin position="323"/>
        <end position="342"/>
    </location>
</feature>
<keyword evidence="1" id="KW-0812">Transmembrane</keyword>
<feature type="transmembrane region" description="Helical" evidence="1">
    <location>
        <begin position="297"/>
        <end position="317"/>
    </location>
</feature>
<sequence length="607" mass="65524">MRPHNNFASGRMSSVLLDGTLIALSSVTTAILFVWLLYYSSYGLNPSDEGFWLNSMADPFAYSIKIPPNFFGFVYHWPYKWAGGDIAVLRIANVTLTMALAWLLSFLTVRHLWMVGWPHAVALSAGIASLALVAFYWGALTPNYYTLNLQSALMVMIGLLLGDRPGRICRALGWILVGLGGWCSFMARPATAAALALVVMIYVVTLRRKSLLSMFGAALIALALLMTIAQFIGGGITGLVSQLVDGTEGITLLDGGHKVSHILRIDWLQTSRYQLAIAMLVATALLLSIFMGSKHKLLTSLSLAAVLIVTIAIALLGPDPISIKLPTLFLVPVFACVGALFYREGMVLRTQTPTSIGLALSFLVLPHMLALSSRVDYWIVGSDACLFWMLAAVSFLSPLAGHGRSLATLLPLAVLAQLLTASVLNIYMLEPWRQMKDLRAYTAVTSVPGGGRLVLSQPFHDYLVTARAQARAAGLEGSTGVVDLSNAPTLLYILETRALGLPWLFGGYPGSDAVAVKALGLENCADLAKAWVLIAPEGPRHLDESGVMASFGARQADYVAAATFEAPIIDGYYPNAHSQFLLKPVRPAGLAEQSCREARRQRPDSQQ</sequence>
<keyword evidence="3" id="KW-1185">Reference proteome</keyword>
<comment type="caution">
    <text evidence="2">The sequence shown here is derived from an EMBL/GenBank/DDBJ whole genome shotgun (WGS) entry which is preliminary data.</text>
</comment>
<gene>
    <name evidence="2" type="ORF">FXB40_25180</name>
</gene>
<protein>
    <recommendedName>
        <fullName evidence="4">Glycosyltransferase family 39 protein</fullName>
    </recommendedName>
</protein>
<feature type="transmembrane region" description="Helical" evidence="1">
    <location>
        <begin position="377"/>
        <end position="397"/>
    </location>
</feature>
<evidence type="ECO:0000256" key="1">
    <source>
        <dbReference type="SAM" id="Phobius"/>
    </source>
</evidence>
<keyword evidence="1" id="KW-0472">Membrane</keyword>
<dbReference type="AlphaFoldDB" id="A0A5D3KG66"/>
<dbReference type="EMBL" id="VSSS01000038">
    <property type="protein sequence ID" value="TYL92391.1"/>
    <property type="molecule type" value="Genomic_DNA"/>
</dbReference>
<evidence type="ECO:0000313" key="3">
    <source>
        <dbReference type="Proteomes" id="UP000324758"/>
    </source>
</evidence>
<organism evidence="2 3">
    <name type="scientific">Bradyrhizobium rifense</name>
    <dbReference type="NCBI Taxonomy" id="515499"/>
    <lineage>
        <taxon>Bacteria</taxon>
        <taxon>Pseudomonadati</taxon>
        <taxon>Pseudomonadota</taxon>
        <taxon>Alphaproteobacteria</taxon>
        <taxon>Hyphomicrobiales</taxon>
        <taxon>Nitrobacteraceae</taxon>
        <taxon>Bradyrhizobium</taxon>
    </lineage>
</organism>
<dbReference type="Proteomes" id="UP000324758">
    <property type="component" value="Unassembled WGS sequence"/>
</dbReference>
<feature type="transmembrane region" description="Helical" evidence="1">
    <location>
        <begin position="354"/>
        <end position="371"/>
    </location>
</feature>
<feature type="transmembrane region" description="Helical" evidence="1">
    <location>
        <begin position="409"/>
        <end position="429"/>
    </location>
</feature>
<keyword evidence="1" id="KW-1133">Transmembrane helix</keyword>
<feature type="transmembrane region" description="Helical" evidence="1">
    <location>
        <begin position="273"/>
        <end position="290"/>
    </location>
</feature>
<feature type="transmembrane region" description="Helical" evidence="1">
    <location>
        <begin position="211"/>
        <end position="232"/>
    </location>
</feature>
<dbReference type="RefSeq" id="WP_148774859.1">
    <property type="nucleotide sequence ID" value="NZ_VSSS01000038.1"/>
</dbReference>
<feature type="transmembrane region" description="Helical" evidence="1">
    <location>
        <begin position="91"/>
        <end position="113"/>
    </location>
</feature>
<reference evidence="2 3" key="1">
    <citation type="submission" date="2019-08" db="EMBL/GenBank/DDBJ databases">
        <title>Bradyrhizobium hipponensis sp. nov., a rhizobium isolated from a Lupinus angustifolius root nodule in Tunisia.</title>
        <authorList>
            <person name="Off K."/>
            <person name="Rejili M."/>
            <person name="Mars M."/>
            <person name="Brachmann A."/>
            <person name="Marin M."/>
        </authorList>
    </citation>
    <scope>NUCLEOTIDE SEQUENCE [LARGE SCALE GENOMIC DNA]</scope>
    <source>
        <strain evidence="2 3">CTAW71</strain>
    </source>
</reference>